<evidence type="ECO:0000256" key="6">
    <source>
        <dbReference type="ARBA" id="ARBA00022989"/>
    </source>
</evidence>
<feature type="signal peptide" evidence="9">
    <location>
        <begin position="1"/>
        <end position="19"/>
    </location>
</feature>
<keyword evidence="4 9" id="KW-0732">Signal</keyword>
<evidence type="ECO:0000256" key="5">
    <source>
        <dbReference type="ARBA" id="ARBA00022982"/>
    </source>
</evidence>
<evidence type="ECO:0000256" key="7">
    <source>
        <dbReference type="ARBA" id="ARBA00023136"/>
    </source>
</evidence>
<feature type="chain" id="PRO_5035268182" description="Ferric-chelate reductase 1" evidence="9">
    <location>
        <begin position="20"/>
        <end position="702"/>
    </location>
</feature>
<dbReference type="EMBL" id="CAJVCH010525177">
    <property type="protein sequence ID" value="CAG7822038.1"/>
    <property type="molecule type" value="Genomic_DNA"/>
</dbReference>
<keyword evidence="7 8" id="KW-0472">Membrane</keyword>
<sequence>MKSNGTFATFAIILQILSAIGTYSPSVKNLIFQTGLICVKTLPFLEMNDSAYKEVEARPGDFNVEVKGYSLIKNGVQYKFPLGLAIVVHSSHIKHNYLIGLALSEYLQPVGKYFTKFMAKNKACAPARPSTKRFNPNCEARSDYFKGTQMFYLEKDMTVDSTDIYWSPISQEVVRSYEFVQFYFLAVNTNDKTFYTNIESETVSVIPPEGEDQMAERRIKLKIASRSRRNSVKPEDLTELDQFEIHCAPLELGSYHIRQIQRSGKSYMDPSLYAENYGCVGNAAKCIQSRSCETIITFRTAKASTLDAIHIQIFSKLHSNVSYGYTAVGLSLDDQMGDDMVVECAVAETGRSNVYLSWNYPQKTNKRIDGLECNPNSMLITSCSLLIDQENGLFKCEFFLRDKFIFNENRFDLVFQSYYIFHASGTNLTETNIGKHDRTFISKNKIALNTIKEPRSLIQYVQIHSSVMVVVWIVLVPNAIFLARYFKESWTNRLILGRRIYFTLHVSVMVVGFFCLVVAIGSILYVTFQKRKRWNDAPEVQGHMKIGGGACILFLVQIFSGWVRPIDEWSRRIFSIGHWIIGTCAVFLGFANLLQSSNISDTHVPCCIPILVIVWLIWTILCHIIMAFHFRWIDSMLGRMSKRGFSPLPMQNVTFASTPGYGKRLAIWFVYFFGSVLLAGGMIAAIITSTEDCDCRIHTCYI</sequence>
<accession>A0A8J2KVA3</accession>
<evidence type="ECO:0000313" key="12">
    <source>
        <dbReference type="EMBL" id="CAG7822038.1"/>
    </source>
</evidence>
<dbReference type="InterPro" id="IPR005018">
    <property type="entry name" value="DOMON_domain"/>
</dbReference>
<dbReference type="AlphaFoldDB" id="A0A8J2KVA3"/>
<feature type="transmembrane region" description="Helical" evidence="8">
    <location>
        <begin position="608"/>
        <end position="633"/>
    </location>
</feature>
<evidence type="ECO:0000313" key="13">
    <source>
        <dbReference type="Proteomes" id="UP000708208"/>
    </source>
</evidence>
<dbReference type="OrthoDB" id="6372137at2759"/>
<dbReference type="GO" id="GO:0016020">
    <property type="term" value="C:membrane"/>
    <property type="evidence" value="ECO:0007669"/>
    <property type="project" value="UniProtKB-SubCell"/>
</dbReference>
<keyword evidence="5" id="KW-0249">Electron transport</keyword>
<dbReference type="Proteomes" id="UP000708208">
    <property type="component" value="Unassembled WGS sequence"/>
</dbReference>
<evidence type="ECO:0000259" key="11">
    <source>
        <dbReference type="PROSITE" id="PS50939"/>
    </source>
</evidence>
<feature type="transmembrane region" description="Helical" evidence="8">
    <location>
        <begin position="665"/>
        <end position="687"/>
    </location>
</feature>
<gene>
    <name evidence="12" type="ORF">AFUS01_LOCUS32332</name>
</gene>
<feature type="domain" description="Cytochrome b561" evidence="11">
    <location>
        <begin position="425"/>
        <end position="631"/>
    </location>
</feature>
<dbReference type="CDD" id="cd08760">
    <property type="entry name" value="Cyt_b561_FRRS1_like"/>
    <property type="match status" value="1"/>
</dbReference>
<comment type="subcellular location">
    <subcellularLocation>
        <location evidence="1">Membrane</location>
    </subcellularLocation>
</comment>
<keyword evidence="6 8" id="KW-1133">Transmembrane helix</keyword>
<dbReference type="PROSITE" id="PS50836">
    <property type="entry name" value="DOMON"/>
    <property type="match status" value="1"/>
</dbReference>
<dbReference type="PROSITE" id="PS50939">
    <property type="entry name" value="CYTOCHROME_B561"/>
    <property type="match status" value="1"/>
</dbReference>
<proteinExistence type="predicted"/>
<keyword evidence="2" id="KW-0813">Transport</keyword>
<evidence type="ECO:0000256" key="4">
    <source>
        <dbReference type="ARBA" id="ARBA00022729"/>
    </source>
</evidence>
<name>A0A8J2KVA3_9HEXA</name>
<feature type="domain" description="DOMON" evidence="10">
    <location>
        <begin position="292"/>
        <end position="425"/>
    </location>
</feature>
<evidence type="ECO:0000256" key="2">
    <source>
        <dbReference type="ARBA" id="ARBA00022448"/>
    </source>
</evidence>
<protein>
    <recommendedName>
        <fullName evidence="14">Ferric-chelate reductase 1</fullName>
    </recommendedName>
</protein>
<reference evidence="12" key="1">
    <citation type="submission" date="2021-06" db="EMBL/GenBank/DDBJ databases">
        <authorList>
            <person name="Hodson N. C."/>
            <person name="Mongue J. A."/>
            <person name="Jaron S. K."/>
        </authorList>
    </citation>
    <scope>NUCLEOTIDE SEQUENCE</scope>
</reference>
<evidence type="ECO:0000256" key="1">
    <source>
        <dbReference type="ARBA" id="ARBA00004370"/>
    </source>
</evidence>
<comment type="caution">
    <text evidence="12">The sequence shown here is derived from an EMBL/GenBank/DDBJ whole genome shotgun (WGS) entry which is preliminary data.</text>
</comment>
<organism evidence="12 13">
    <name type="scientific">Allacma fusca</name>
    <dbReference type="NCBI Taxonomy" id="39272"/>
    <lineage>
        <taxon>Eukaryota</taxon>
        <taxon>Metazoa</taxon>
        <taxon>Ecdysozoa</taxon>
        <taxon>Arthropoda</taxon>
        <taxon>Hexapoda</taxon>
        <taxon>Collembola</taxon>
        <taxon>Symphypleona</taxon>
        <taxon>Sminthuridae</taxon>
        <taxon>Allacma</taxon>
    </lineage>
</organism>
<keyword evidence="13" id="KW-1185">Reference proteome</keyword>
<dbReference type="InterPro" id="IPR006593">
    <property type="entry name" value="Cyt_b561/ferric_Rdtase_TM"/>
</dbReference>
<evidence type="ECO:0008006" key="14">
    <source>
        <dbReference type="Google" id="ProtNLM"/>
    </source>
</evidence>
<dbReference type="PANTHER" id="PTHR23130">
    <property type="entry name" value="CYTOCHROME B561 AND DOMON DOMAIN-CONTAINING PROTEIN"/>
    <property type="match status" value="1"/>
</dbReference>
<feature type="transmembrane region" description="Helical" evidence="8">
    <location>
        <begin position="546"/>
        <end position="564"/>
    </location>
</feature>
<evidence type="ECO:0000256" key="3">
    <source>
        <dbReference type="ARBA" id="ARBA00022692"/>
    </source>
</evidence>
<dbReference type="PANTHER" id="PTHR23130:SF171">
    <property type="entry name" value="OS01G0895300 PROTEIN"/>
    <property type="match status" value="1"/>
</dbReference>
<feature type="transmembrane region" description="Helical" evidence="8">
    <location>
        <begin position="463"/>
        <end position="483"/>
    </location>
</feature>
<evidence type="ECO:0000256" key="9">
    <source>
        <dbReference type="SAM" id="SignalP"/>
    </source>
</evidence>
<feature type="transmembrane region" description="Helical" evidence="8">
    <location>
        <begin position="504"/>
        <end position="526"/>
    </location>
</feature>
<dbReference type="SMART" id="SM00665">
    <property type="entry name" value="B561"/>
    <property type="match status" value="1"/>
</dbReference>
<evidence type="ECO:0000256" key="8">
    <source>
        <dbReference type="SAM" id="Phobius"/>
    </source>
</evidence>
<evidence type="ECO:0000259" key="10">
    <source>
        <dbReference type="PROSITE" id="PS50836"/>
    </source>
</evidence>
<dbReference type="SMART" id="SM00664">
    <property type="entry name" value="DoH"/>
    <property type="match status" value="1"/>
</dbReference>
<feature type="transmembrane region" description="Helical" evidence="8">
    <location>
        <begin position="576"/>
        <end position="596"/>
    </location>
</feature>
<keyword evidence="3 8" id="KW-0812">Transmembrane</keyword>